<comment type="subcellular location">
    <subcellularLocation>
        <location evidence="1 6">Nucleus</location>
    </subcellularLocation>
</comment>
<feature type="region of interest" description="Disordered" evidence="7">
    <location>
        <begin position="1070"/>
        <end position="1109"/>
    </location>
</feature>
<dbReference type="OrthoDB" id="435275at2759"/>
<evidence type="ECO:0000256" key="2">
    <source>
        <dbReference type="ARBA" id="ARBA00008035"/>
    </source>
</evidence>
<dbReference type="EMBL" id="JPKZ01002435">
    <property type="protein sequence ID" value="KHN76750.1"/>
    <property type="molecule type" value="Genomic_DNA"/>
</dbReference>
<feature type="region of interest" description="Disordered" evidence="7">
    <location>
        <begin position="790"/>
        <end position="823"/>
    </location>
</feature>
<dbReference type="AlphaFoldDB" id="A0A0B2V711"/>
<evidence type="ECO:0000256" key="3">
    <source>
        <dbReference type="ARBA" id="ARBA00023015"/>
    </source>
</evidence>
<evidence type="ECO:0000256" key="4">
    <source>
        <dbReference type="ARBA" id="ARBA00023163"/>
    </source>
</evidence>
<dbReference type="PANTHER" id="PTHR14898">
    <property type="entry name" value="ENHANCER OF POLYCOMB"/>
    <property type="match status" value="1"/>
</dbReference>
<evidence type="ECO:0000256" key="6">
    <source>
        <dbReference type="RuleBase" id="RU361124"/>
    </source>
</evidence>
<comment type="similarity">
    <text evidence="2 6">Belongs to the enhancer of polycomb family.</text>
</comment>
<feature type="domain" description="Enhancer of polycomb-like N-terminal" evidence="8">
    <location>
        <begin position="10"/>
        <end position="152"/>
    </location>
</feature>
<evidence type="ECO:0000313" key="10">
    <source>
        <dbReference type="Proteomes" id="UP000031036"/>
    </source>
</evidence>
<dbReference type="GO" id="GO:0006357">
    <property type="term" value="P:regulation of transcription by RNA polymerase II"/>
    <property type="evidence" value="ECO:0007669"/>
    <property type="project" value="InterPro"/>
</dbReference>
<name>A0A0B2V711_TOXCA</name>
<dbReference type="GO" id="GO:0005634">
    <property type="term" value="C:nucleus"/>
    <property type="evidence" value="ECO:0007669"/>
    <property type="project" value="UniProtKB-SubCell"/>
</dbReference>
<dbReference type="Proteomes" id="UP000031036">
    <property type="component" value="Unassembled WGS sequence"/>
</dbReference>
<feature type="region of interest" description="Disordered" evidence="7">
    <location>
        <begin position="318"/>
        <end position="348"/>
    </location>
</feature>
<organism evidence="9 10">
    <name type="scientific">Toxocara canis</name>
    <name type="common">Canine roundworm</name>
    <dbReference type="NCBI Taxonomy" id="6265"/>
    <lineage>
        <taxon>Eukaryota</taxon>
        <taxon>Metazoa</taxon>
        <taxon>Ecdysozoa</taxon>
        <taxon>Nematoda</taxon>
        <taxon>Chromadorea</taxon>
        <taxon>Rhabditida</taxon>
        <taxon>Spirurina</taxon>
        <taxon>Ascaridomorpha</taxon>
        <taxon>Ascaridoidea</taxon>
        <taxon>Toxocaridae</taxon>
        <taxon>Toxocara</taxon>
    </lineage>
</organism>
<keyword evidence="4 6" id="KW-0804">Transcription</keyword>
<dbReference type="InterPro" id="IPR019542">
    <property type="entry name" value="Enhancer_polycomb-like_N"/>
</dbReference>
<dbReference type="GO" id="GO:0035267">
    <property type="term" value="C:NuA4 histone acetyltransferase complex"/>
    <property type="evidence" value="ECO:0007669"/>
    <property type="project" value="InterPro"/>
</dbReference>
<comment type="caution">
    <text evidence="9">The sequence shown here is derived from an EMBL/GenBank/DDBJ whole genome shotgun (WGS) entry which is preliminary data.</text>
</comment>
<dbReference type="STRING" id="6265.A0A0B2V711"/>
<dbReference type="Pfam" id="PF10513">
    <property type="entry name" value="EPL1"/>
    <property type="match status" value="1"/>
</dbReference>
<feature type="compositionally biased region" description="Polar residues" evidence="7">
    <location>
        <begin position="1070"/>
        <end position="1090"/>
    </location>
</feature>
<reference evidence="9 10" key="1">
    <citation type="submission" date="2014-11" db="EMBL/GenBank/DDBJ databases">
        <title>Genetic blueprint of the zoonotic pathogen Toxocara canis.</title>
        <authorList>
            <person name="Zhu X.-Q."/>
            <person name="Korhonen P.K."/>
            <person name="Cai H."/>
            <person name="Young N.D."/>
            <person name="Nejsum P."/>
            <person name="von Samson-Himmelstjerna G."/>
            <person name="Boag P.R."/>
            <person name="Tan P."/>
            <person name="Li Q."/>
            <person name="Min J."/>
            <person name="Yang Y."/>
            <person name="Wang X."/>
            <person name="Fang X."/>
            <person name="Hall R.S."/>
            <person name="Hofmann A."/>
            <person name="Sternberg P.W."/>
            <person name="Jex A.R."/>
            <person name="Gasser R.B."/>
        </authorList>
    </citation>
    <scope>NUCLEOTIDE SEQUENCE [LARGE SCALE GENOMIC DNA]</scope>
    <source>
        <strain evidence="9">PN_DK_2014</strain>
    </source>
</reference>
<evidence type="ECO:0000256" key="1">
    <source>
        <dbReference type="ARBA" id="ARBA00004123"/>
    </source>
</evidence>
<keyword evidence="5 6" id="KW-0539">Nucleus</keyword>
<evidence type="ECO:0000256" key="5">
    <source>
        <dbReference type="ARBA" id="ARBA00023242"/>
    </source>
</evidence>
<accession>A0A0B2V711</accession>
<dbReference type="InterPro" id="IPR024943">
    <property type="entry name" value="Enhancer_polycomb"/>
</dbReference>
<evidence type="ECO:0000259" key="8">
    <source>
        <dbReference type="Pfam" id="PF10513"/>
    </source>
</evidence>
<evidence type="ECO:0000256" key="7">
    <source>
        <dbReference type="SAM" id="MobiDB-lite"/>
    </source>
</evidence>
<keyword evidence="3 6" id="KW-0805">Transcription regulation</keyword>
<keyword evidence="10" id="KW-1185">Reference proteome</keyword>
<sequence length="1132" mass="123006">MATTSKLSFRARNLDASKSMPVYVVDELPDLAECTPINRAVAQMPTGMEKDEEMESHLQEAIIAQQASTSGIAVENHVIPTPKVMLVESAHYDSIYPIQPAPSRNQLIKVQASLTIDREQAEYDVDSEDEQWLLERGHLSADNFERMMELLEGASSDMQICQPKEARSLLKDFDDDLIDDVYDYWLQKRKDAAATRNIASLIPRVKTDNRRDAPGSVNPYVAFRRRAEKIQTRRNRKNDEDSYEKMIKLGYDLGRALILFEMMWKREQGKLEMTKLDEMIFDARWNLGDSGSHYYNQLLSKLKPDSLAASVADESQDEALGGAVMPMKSKSSSGHKKKKHSRNAALASSDKDVLSRAWLKKVAETWNRPPVPVSALSGGCSQRASSLADAESSVAAAEAAVDGRYAFKRRRGCVYRDVLPSSISAGDVSMTEELEARLRGHPPSPLRTSAGHCSHEQTSAICKDPSLRFYKTFLPSSTTKGVRRCIGYARRRAGRGGRIIFDRFLCSPPSTSQRAPDYMPHPYIDLTRTYEGHVVEAENESDAWSLDSEDERLEKEREEQQYARRDEIFRMRIFDGSSPPITQRLQTDALSNTYEYVADRRWTDMGGSSSQRSALEERGSYFRPSLSLKDGSGVVNGFHPCNVASSTCESGPINEISSSNRRILGSMGRTGSPFTSTPDVLANGGSAVAAATTASSDILAMSSSACRIGHNQEKRIADTCLRIGTVSATSSSSTNPQQQQSQELPIFYPHLPPSETNPIVGLVEAGGQHQPTVRIGEQPTHVAHLRVPFRQAPPSKRLNSSDRGQFSSFTNSSREKASNANIAESPRIRVNGVKRAKGSAPSIAQLASSIVAEASLKRLGSSLAKLGVEGAVNVVDTKRLELAIAGSGARIKVSPLSSSLCASAPMSGMTDGHGALLIEALKSPPTKAVSYSAARHYHQTTLTSGTLSPTSIANCYASSDHLGGITSSPDSESMSPPMSTSPAVVPELGRHFGLGDAALPTPVAVVSGNVNGINSNVQVDKTHGELTNKSSCRSGTDNICARRVAPRAEVAAIPRCGSAYVQRRRHPTTTPIVSLSTSPQPMDLSPSNATPGELYHSADTSPTSPSSGSFYVSSELAANKSTATHIGYVFRR</sequence>
<proteinExistence type="inferred from homology"/>
<evidence type="ECO:0000313" key="9">
    <source>
        <dbReference type="EMBL" id="KHN76750.1"/>
    </source>
</evidence>
<feature type="compositionally biased region" description="Basic residues" evidence="7">
    <location>
        <begin position="333"/>
        <end position="342"/>
    </location>
</feature>
<gene>
    <name evidence="9" type="primary">epc2</name>
    <name evidence="9" type="ORF">Tcan_16598</name>
</gene>
<feature type="compositionally biased region" description="Polar residues" evidence="7">
    <location>
        <begin position="1098"/>
        <end position="1109"/>
    </location>
</feature>
<protein>
    <recommendedName>
        <fullName evidence="6">Enhancer of polycomb-like protein</fullName>
    </recommendedName>
</protein>
<feature type="compositionally biased region" description="Polar residues" evidence="7">
    <location>
        <begin position="797"/>
        <end position="822"/>
    </location>
</feature>